<evidence type="ECO:0000256" key="8">
    <source>
        <dbReference type="ARBA" id="ARBA00047623"/>
    </source>
</evidence>
<dbReference type="SUPFAM" id="SSF111326">
    <property type="entry name" value="Urocanase"/>
    <property type="match status" value="1"/>
</dbReference>
<keyword evidence="5 9" id="KW-0520">NAD</keyword>
<keyword evidence="6 9" id="KW-0456">Lyase</keyword>
<dbReference type="Pfam" id="PF17392">
    <property type="entry name" value="Urocanase_C"/>
    <property type="match status" value="1"/>
</dbReference>
<feature type="binding site" evidence="9">
    <location>
        <position position="206"/>
    </location>
    <ligand>
        <name>NAD(+)</name>
        <dbReference type="ChEBI" id="CHEBI:57540"/>
    </ligand>
</feature>
<evidence type="ECO:0000313" key="13">
    <source>
        <dbReference type="EMBL" id="MFC4805353.1"/>
    </source>
</evidence>
<dbReference type="PROSITE" id="PS01233">
    <property type="entry name" value="UROCANASE"/>
    <property type="match status" value="1"/>
</dbReference>
<evidence type="ECO:0000256" key="9">
    <source>
        <dbReference type="HAMAP-Rule" id="MF_00577"/>
    </source>
</evidence>
<evidence type="ECO:0000256" key="5">
    <source>
        <dbReference type="ARBA" id="ARBA00023027"/>
    </source>
</evidence>
<feature type="domain" description="Urocanase C-terminal" evidence="12">
    <location>
        <begin position="444"/>
        <end position="640"/>
    </location>
</feature>
<comment type="cofactor">
    <cofactor evidence="9">
        <name>NAD(+)</name>
        <dbReference type="ChEBI" id="CHEBI:57540"/>
    </cofactor>
    <text evidence="9">Binds 1 NAD(+) per subunit.</text>
</comment>
<dbReference type="InterPro" id="IPR035401">
    <property type="entry name" value="Urocanase_C"/>
</dbReference>
<dbReference type="NCBIfam" id="TIGR01228">
    <property type="entry name" value="hutU"/>
    <property type="match status" value="1"/>
</dbReference>
<feature type="binding site" evidence="9">
    <location>
        <position position="588"/>
    </location>
    <ligand>
        <name>NAD(+)</name>
        <dbReference type="ChEBI" id="CHEBI:57540"/>
    </ligand>
</feature>
<evidence type="ECO:0000256" key="4">
    <source>
        <dbReference type="ARBA" id="ARBA00022808"/>
    </source>
</evidence>
<evidence type="ECO:0000256" key="1">
    <source>
        <dbReference type="ARBA" id="ARBA00004794"/>
    </source>
</evidence>
<dbReference type="Proteomes" id="UP001595916">
    <property type="component" value="Unassembled WGS sequence"/>
</dbReference>
<gene>
    <name evidence="9" type="primary">hutU</name>
    <name evidence="13" type="ORF">ACFO4R_09690</name>
</gene>
<feature type="binding site" evidence="9">
    <location>
        <position position="276"/>
    </location>
    <ligand>
        <name>NAD(+)</name>
        <dbReference type="ChEBI" id="CHEBI:57540"/>
    </ligand>
</feature>
<comment type="pathway">
    <text evidence="1 9">Amino-acid degradation; L-histidine degradation into L-glutamate; N-formimidoyl-L-glutamate from L-histidine: step 2/3.</text>
</comment>
<dbReference type="GO" id="GO:0016153">
    <property type="term" value="F:urocanate hydratase activity"/>
    <property type="evidence" value="ECO:0007669"/>
    <property type="project" value="UniProtKB-EC"/>
</dbReference>
<keyword evidence="9" id="KW-0963">Cytoplasm</keyword>
<evidence type="ECO:0000256" key="3">
    <source>
        <dbReference type="ARBA" id="ARBA00011992"/>
    </source>
</evidence>
<dbReference type="EC" id="4.2.1.49" evidence="3 9"/>
<evidence type="ECO:0000313" key="14">
    <source>
        <dbReference type="Proteomes" id="UP001595916"/>
    </source>
</evidence>
<sequence>MNNAEIAKAMTIKLDDMLPEMPKFEEGIRRAPDRGFQLSQSQTEVALKNALRYIPEQFHEQLIPEFLEELTTRGRIYGYRFRPEGRIYGKPIDEYKGNCIEGKAFQVMIDNNLDYEVALYPYELVTYGETGSVCQNWMQYRLIMKYLEVMTNHQTLVIESGHPLGLFRSKPSAPRVIITNALMIGMFDNLKDWEIAQEMGVANYGQMTAGGWMYIGPQGIVHGTYNTILNAGRMILGVPEDGDLRGKLFVTSGLGGMSGAQGKAGEIANAVAIVAEVDESRIRTRLDQGWIRKMTASAEEAIKWAQESMEKEEAMSIAYHGNIVDLLQYVVDHNIHIDLLSDQTSCHNVYNGGYCPQGISFEERTRLLAEDQEKFNELVDKTLKKHFELIQTLSERGVYFFDYGNSFMKAIYDAGVKEISKNGVDEKDGFIWPSYVEDIMGPQLFDYGYGPFRWVCLSGKHEDLIKTDQAAMSCINPERRYQDRDNYNWIRDAEKNQMVVGTQARILYQDAKGRIEIALKFNEMVRNGEIGPVMMGRDHHDVSGTDSPFRETSNIKDGSNVMADMAVQCYAGNAARGMSLVALHNGGGVGIGKAINGGFGLVLDGSERADEIVKSALSWDVMGGVARRSWARNEHSIETVLEFNREKEGKEHITIPYLADETAVKEAVAKVYANLKK</sequence>
<proteinExistence type="inferred from homology"/>
<dbReference type="Pfam" id="PF17391">
    <property type="entry name" value="Urocanase_N"/>
    <property type="match status" value="1"/>
</dbReference>
<dbReference type="InterPro" id="IPR023636">
    <property type="entry name" value="Urocanase_CS"/>
</dbReference>
<comment type="subcellular location">
    <subcellularLocation>
        <location evidence="9">Cytoplasm</location>
    </subcellularLocation>
</comment>
<evidence type="ECO:0000259" key="12">
    <source>
        <dbReference type="Pfam" id="PF17392"/>
    </source>
</evidence>
<comment type="function">
    <text evidence="9">Catalyzes the conversion of urocanate to 4-imidazolone-5-propionate.</text>
</comment>
<dbReference type="InterPro" id="IPR036190">
    <property type="entry name" value="Urocanase_sf"/>
</dbReference>
<evidence type="ECO:0000259" key="11">
    <source>
        <dbReference type="Pfam" id="PF17391"/>
    </source>
</evidence>
<dbReference type="Gene3D" id="3.40.1770.10">
    <property type="entry name" value="Urocanase superfamily"/>
    <property type="match status" value="1"/>
</dbReference>
<evidence type="ECO:0000256" key="2">
    <source>
        <dbReference type="ARBA" id="ARBA00007578"/>
    </source>
</evidence>
<dbReference type="PANTHER" id="PTHR12216">
    <property type="entry name" value="UROCANATE HYDRATASE"/>
    <property type="match status" value="1"/>
</dbReference>
<dbReference type="PANTHER" id="PTHR12216:SF3">
    <property type="entry name" value="UROCANATE HYDRATASE"/>
    <property type="match status" value="1"/>
</dbReference>
<keyword evidence="4 9" id="KW-0369">Histidine metabolism</keyword>
<dbReference type="InterPro" id="IPR055351">
    <property type="entry name" value="Urocanase"/>
</dbReference>
<dbReference type="NCBIfam" id="NF003820">
    <property type="entry name" value="PRK05414.1"/>
    <property type="match status" value="1"/>
</dbReference>
<evidence type="ECO:0000256" key="7">
    <source>
        <dbReference type="ARBA" id="ARBA00031640"/>
    </source>
</evidence>
<feature type="domain" description="Urocanase N-terminal" evidence="11">
    <location>
        <begin position="88"/>
        <end position="213"/>
    </location>
</feature>
<comment type="catalytic activity">
    <reaction evidence="8 9">
        <text>4-imidazolone-5-propanoate = trans-urocanate + H2O</text>
        <dbReference type="Rhea" id="RHEA:13101"/>
        <dbReference type="ChEBI" id="CHEBI:15377"/>
        <dbReference type="ChEBI" id="CHEBI:17771"/>
        <dbReference type="ChEBI" id="CHEBI:77893"/>
        <dbReference type="EC" id="4.2.1.49"/>
    </reaction>
</comment>
<comment type="similarity">
    <text evidence="2 9">Belongs to the urocanase family.</text>
</comment>
<dbReference type="EMBL" id="JBHSHL010000045">
    <property type="protein sequence ID" value="MFC4805353.1"/>
    <property type="molecule type" value="Genomic_DNA"/>
</dbReference>
<feature type="binding site" evidence="9">
    <location>
        <position position="403"/>
    </location>
    <ligand>
        <name>NAD(+)</name>
        <dbReference type="ChEBI" id="CHEBI:57540"/>
    </ligand>
</feature>
<dbReference type="InterPro" id="IPR035085">
    <property type="entry name" value="Urocanase_Rossmann-like"/>
</dbReference>
<accession>A0ABV9QN37</accession>
<feature type="binding site" evidence="9">
    <location>
        <position position="281"/>
    </location>
    <ligand>
        <name>NAD(+)</name>
        <dbReference type="ChEBI" id="CHEBI:57540"/>
    </ligand>
</feature>
<keyword evidence="14" id="KW-1185">Reference proteome</keyword>
<dbReference type="InterPro" id="IPR023637">
    <property type="entry name" value="Urocanase-like"/>
</dbReference>
<name>A0ABV9QN37_9FIRM</name>
<evidence type="ECO:0000256" key="6">
    <source>
        <dbReference type="ARBA" id="ARBA00023239"/>
    </source>
</evidence>
<dbReference type="Gene3D" id="3.40.50.10730">
    <property type="entry name" value="Urocanase like domains"/>
    <property type="match status" value="1"/>
</dbReference>
<dbReference type="InterPro" id="IPR038364">
    <property type="entry name" value="Urocanase_central_sf"/>
</dbReference>
<dbReference type="PIRSF" id="PIRSF001423">
    <property type="entry name" value="Urocanate_hydrat"/>
    <property type="match status" value="1"/>
</dbReference>
<evidence type="ECO:0000259" key="10">
    <source>
        <dbReference type="Pfam" id="PF01175"/>
    </source>
</evidence>
<dbReference type="HAMAP" id="MF_00577">
    <property type="entry name" value="HutU"/>
    <property type="match status" value="1"/>
</dbReference>
<comment type="caution">
    <text evidence="13">The sequence shown here is derived from an EMBL/GenBank/DDBJ whole genome shotgun (WGS) entry which is preliminary data.</text>
</comment>
<dbReference type="Pfam" id="PF01175">
    <property type="entry name" value="Urocanase"/>
    <property type="match status" value="1"/>
</dbReference>
<dbReference type="InterPro" id="IPR035400">
    <property type="entry name" value="Urocanase_N"/>
</dbReference>
<organism evidence="13 14">
    <name type="scientific">Filifactor villosus</name>
    <dbReference type="NCBI Taxonomy" id="29374"/>
    <lineage>
        <taxon>Bacteria</taxon>
        <taxon>Bacillati</taxon>
        <taxon>Bacillota</taxon>
        <taxon>Clostridia</taxon>
        <taxon>Peptostreptococcales</taxon>
        <taxon>Filifactoraceae</taxon>
        <taxon>Filifactor</taxon>
    </lineage>
</organism>
<dbReference type="RefSeq" id="WP_379788909.1">
    <property type="nucleotide sequence ID" value="NZ_JBHSHL010000045.1"/>
</dbReference>
<comment type="caution">
    <text evidence="9">Lacks conserved residue(s) required for the propagation of feature annotation.</text>
</comment>
<protein>
    <recommendedName>
        <fullName evidence="3 9">Urocanate hydratase</fullName>
        <shortName evidence="9">Urocanase</shortName>
        <ecNumber evidence="3 9">4.2.1.49</ecNumber>
    </recommendedName>
    <alternativeName>
        <fullName evidence="7 9">Imidazolonepropionate hydrolase</fullName>
    </alternativeName>
</protein>
<reference evidence="14" key="1">
    <citation type="journal article" date="2019" name="Int. J. Syst. Evol. Microbiol.">
        <title>The Global Catalogue of Microorganisms (GCM) 10K type strain sequencing project: providing services to taxonomists for standard genome sequencing and annotation.</title>
        <authorList>
            <consortium name="The Broad Institute Genomics Platform"/>
            <consortium name="The Broad Institute Genome Sequencing Center for Infectious Disease"/>
            <person name="Wu L."/>
            <person name="Ma J."/>
        </authorList>
    </citation>
    <scope>NUCLEOTIDE SEQUENCE [LARGE SCALE GENOMIC DNA]</scope>
    <source>
        <strain evidence="14">CCUG 46385</strain>
    </source>
</reference>
<feature type="domain" description="Urocanase Rossmann-like" evidence="10">
    <location>
        <begin position="216"/>
        <end position="439"/>
    </location>
</feature>